<organism evidence="2 3">
    <name type="scientific">Petrolisthes cinctipes</name>
    <name type="common">Flat porcelain crab</name>
    <dbReference type="NCBI Taxonomy" id="88211"/>
    <lineage>
        <taxon>Eukaryota</taxon>
        <taxon>Metazoa</taxon>
        <taxon>Ecdysozoa</taxon>
        <taxon>Arthropoda</taxon>
        <taxon>Crustacea</taxon>
        <taxon>Multicrustacea</taxon>
        <taxon>Malacostraca</taxon>
        <taxon>Eumalacostraca</taxon>
        <taxon>Eucarida</taxon>
        <taxon>Decapoda</taxon>
        <taxon>Pleocyemata</taxon>
        <taxon>Anomura</taxon>
        <taxon>Galatheoidea</taxon>
        <taxon>Porcellanidae</taxon>
        <taxon>Petrolisthes</taxon>
    </lineage>
</organism>
<dbReference type="Proteomes" id="UP001286313">
    <property type="component" value="Unassembled WGS sequence"/>
</dbReference>
<evidence type="ECO:0000313" key="3">
    <source>
        <dbReference type="Proteomes" id="UP001286313"/>
    </source>
</evidence>
<feature type="compositionally biased region" description="Polar residues" evidence="1">
    <location>
        <begin position="72"/>
        <end position="98"/>
    </location>
</feature>
<dbReference type="AlphaFoldDB" id="A0AAE1FVP0"/>
<keyword evidence="3" id="KW-1185">Reference proteome</keyword>
<protein>
    <submittedName>
        <fullName evidence="2">Uncharacterized protein</fullName>
    </submittedName>
</protein>
<feature type="region of interest" description="Disordered" evidence="1">
    <location>
        <begin position="201"/>
        <end position="237"/>
    </location>
</feature>
<feature type="region of interest" description="Disordered" evidence="1">
    <location>
        <begin position="61"/>
        <end position="103"/>
    </location>
</feature>
<reference evidence="2" key="1">
    <citation type="submission" date="2023-10" db="EMBL/GenBank/DDBJ databases">
        <title>Genome assemblies of two species of porcelain crab, Petrolisthes cinctipes and Petrolisthes manimaculis (Anomura: Porcellanidae).</title>
        <authorList>
            <person name="Angst P."/>
        </authorList>
    </citation>
    <scope>NUCLEOTIDE SEQUENCE</scope>
    <source>
        <strain evidence="2">PB745_01</strain>
        <tissue evidence="2">Gill</tissue>
    </source>
</reference>
<sequence>MHILPYVLKQRYFCIPSPHVELEVITLTATRWYTNAQVVVLSSLLLSSAAHILTSPFISTSPHTSPPRLSPVPQTRTHSPSITHTHVSTQALTSSTSPHGAHGDKTEIDVLKMALDVENIKAKLHTKDLEIDLLNTEVKTAFETITALQQRVDDLEQKLCPNSREQPQAPNNNQLPPHCLLLGDINLRRVLRSDLGENCSIPGAAPRLSPGPAPRGTASFRHPSSSEYHTAAPRPRTEAPWAHVAHRGHHARARGGSSQLRLNI</sequence>
<accession>A0AAE1FVP0</accession>
<evidence type="ECO:0000256" key="1">
    <source>
        <dbReference type="SAM" id="MobiDB-lite"/>
    </source>
</evidence>
<evidence type="ECO:0000313" key="2">
    <source>
        <dbReference type="EMBL" id="KAK3880646.1"/>
    </source>
</evidence>
<proteinExistence type="predicted"/>
<name>A0AAE1FVP0_PETCI</name>
<gene>
    <name evidence="2" type="ORF">Pcinc_014890</name>
</gene>
<dbReference type="EMBL" id="JAWQEG010001306">
    <property type="protein sequence ID" value="KAK3880646.1"/>
    <property type="molecule type" value="Genomic_DNA"/>
</dbReference>
<comment type="caution">
    <text evidence="2">The sequence shown here is derived from an EMBL/GenBank/DDBJ whole genome shotgun (WGS) entry which is preliminary data.</text>
</comment>